<evidence type="ECO:0000256" key="5">
    <source>
        <dbReference type="ARBA" id="ARBA00022801"/>
    </source>
</evidence>
<comment type="function">
    <text evidence="1 7">RNaseP catalyzes the removal of the 5'-leader sequence from pre-tRNA to produce the mature 5'-terminus. It can also cleave other RNA substrates such as 4.5S RNA. The protein component plays an auxiliary but essential role in vivo by binding to the 5'-leader sequence and broadening the substrate specificity of the ribozyme.</text>
</comment>
<reference evidence="9" key="1">
    <citation type="submission" date="2021-03" db="EMBL/GenBank/DDBJ databases">
        <title>Leucobacter chromiisoli sp. nov., isolated from chromium-containing soil of chemical plant.</title>
        <authorList>
            <person name="Xu Z."/>
        </authorList>
    </citation>
    <scope>NUCLEOTIDE SEQUENCE</scope>
    <source>
        <strain evidence="9">S27</strain>
    </source>
</reference>
<name>A0A939MIB5_9MICO</name>
<keyword evidence="10" id="KW-1185">Reference proteome</keyword>
<evidence type="ECO:0000256" key="1">
    <source>
        <dbReference type="ARBA" id="ARBA00002663"/>
    </source>
</evidence>
<evidence type="ECO:0000313" key="10">
    <source>
        <dbReference type="Proteomes" id="UP000664382"/>
    </source>
</evidence>
<keyword evidence="5 7" id="KW-0378">Hydrolase</keyword>
<dbReference type="AlphaFoldDB" id="A0A939MIB5"/>
<dbReference type="GO" id="GO:0000049">
    <property type="term" value="F:tRNA binding"/>
    <property type="evidence" value="ECO:0007669"/>
    <property type="project" value="UniProtKB-UniRule"/>
</dbReference>
<dbReference type="RefSeq" id="WP_208096686.1">
    <property type="nucleotide sequence ID" value="NZ_JAGDYM010000005.1"/>
</dbReference>
<dbReference type="GO" id="GO:0042781">
    <property type="term" value="F:3'-tRNA processing endoribonuclease activity"/>
    <property type="evidence" value="ECO:0007669"/>
    <property type="project" value="TreeGrafter"/>
</dbReference>
<dbReference type="Pfam" id="PF00825">
    <property type="entry name" value="Ribonuclease_P"/>
    <property type="match status" value="1"/>
</dbReference>
<evidence type="ECO:0000256" key="2">
    <source>
        <dbReference type="ARBA" id="ARBA00022694"/>
    </source>
</evidence>
<dbReference type="InterPro" id="IPR000100">
    <property type="entry name" value="RNase_P"/>
</dbReference>
<gene>
    <name evidence="7 9" type="primary">rnpA</name>
    <name evidence="9" type="ORF">J4H92_04815</name>
</gene>
<evidence type="ECO:0000313" key="9">
    <source>
        <dbReference type="EMBL" id="MBO1901268.1"/>
    </source>
</evidence>
<dbReference type="InterPro" id="IPR014721">
    <property type="entry name" value="Ribsml_uS5_D2-typ_fold_subgr"/>
</dbReference>
<accession>A0A939MIB5</accession>
<dbReference type="SUPFAM" id="SSF54211">
    <property type="entry name" value="Ribosomal protein S5 domain 2-like"/>
    <property type="match status" value="1"/>
</dbReference>
<organism evidence="9 10">
    <name type="scientific">Leucobacter weissii</name>
    <dbReference type="NCBI Taxonomy" id="1983706"/>
    <lineage>
        <taxon>Bacteria</taxon>
        <taxon>Bacillati</taxon>
        <taxon>Actinomycetota</taxon>
        <taxon>Actinomycetes</taxon>
        <taxon>Micrococcales</taxon>
        <taxon>Microbacteriaceae</taxon>
        <taxon>Leucobacter</taxon>
    </lineage>
</organism>
<dbReference type="EMBL" id="JAGDYM010000005">
    <property type="protein sequence ID" value="MBO1901268.1"/>
    <property type="molecule type" value="Genomic_DNA"/>
</dbReference>
<dbReference type="HAMAP" id="MF_00227">
    <property type="entry name" value="RNase_P"/>
    <property type="match status" value="1"/>
</dbReference>
<evidence type="ECO:0000256" key="4">
    <source>
        <dbReference type="ARBA" id="ARBA00022759"/>
    </source>
</evidence>
<sequence>MPARQHRITRGDDYRRVVRGGARSGGAYCVMHVNAREDPSAPARFGFIVSKAVGNAVTRNLVRRRMKAVADHALQQGCAGADVVIRALPASAAADFGELQHEILRLLAKLHRQQDRRVRS</sequence>
<comment type="caution">
    <text evidence="9">The sequence shown here is derived from an EMBL/GenBank/DDBJ whole genome shotgun (WGS) entry which is preliminary data.</text>
</comment>
<evidence type="ECO:0000256" key="6">
    <source>
        <dbReference type="ARBA" id="ARBA00022884"/>
    </source>
</evidence>
<comment type="catalytic activity">
    <reaction evidence="7">
        <text>Endonucleolytic cleavage of RNA, removing 5'-extranucleotides from tRNA precursor.</text>
        <dbReference type="EC" id="3.1.26.5"/>
    </reaction>
</comment>
<keyword evidence="4 7" id="KW-0255">Endonuclease</keyword>
<dbReference type="Proteomes" id="UP000664382">
    <property type="component" value="Unassembled WGS sequence"/>
</dbReference>
<comment type="subunit">
    <text evidence="7">Consists of a catalytic RNA component (M1 or rnpB) and a protein subunit.</text>
</comment>
<dbReference type="NCBIfam" id="TIGR00188">
    <property type="entry name" value="rnpA"/>
    <property type="match status" value="1"/>
</dbReference>
<dbReference type="InterPro" id="IPR020568">
    <property type="entry name" value="Ribosomal_Su5_D2-typ_SF"/>
</dbReference>
<dbReference type="PANTHER" id="PTHR33992:SF1">
    <property type="entry name" value="RIBONUCLEASE P PROTEIN COMPONENT"/>
    <property type="match status" value="1"/>
</dbReference>
<dbReference type="PROSITE" id="PS00648">
    <property type="entry name" value="RIBONUCLEASE_P"/>
    <property type="match status" value="1"/>
</dbReference>
<protein>
    <recommendedName>
        <fullName evidence="7 8">Ribonuclease P protein component</fullName>
        <shortName evidence="7">RNase P protein</shortName>
        <shortName evidence="7">RNaseP protein</shortName>
        <ecNumber evidence="7 8">3.1.26.5</ecNumber>
    </recommendedName>
    <alternativeName>
        <fullName evidence="7">Protein C5</fullName>
    </alternativeName>
</protein>
<dbReference type="Gene3D" id="3.30.230.10">
    <property type="match status" value="1"/>
</dbReference>
<dbReference type="EC" id="3.1.26.5" evidence="7 8"/>
<proteinExistence type="inferred from homology"/>
<comment type="similarity">
    <text evidence="7">Belongs to the RnpA family.</text>
</comment>
<keyword evidence="6 7" id="KW-0694">RNA-binding</keyword>
<dbReference type="GO" id="GO:0030677">
    <property type="term" value="C:ribonuclease P complex"/>
    <property type="evidence" value="ECO:0007669"/>
    <property type="project" value="TreeGrafter"/>
</dbReference>
<keyword evidence="3 7" id="KW-0540">Nuclease</keyword>
<evidence type="ECO:0000256" key="3">
    <source>
        <dbReference type="ARBA" id="ARBA00022722"/>
    </source>
</evidence>
<dbReference type="GO" id="GO:0001682">
    <property type="term" value="P:tRNA 5'-leader removal"/>
    <property type="evidence" value="ECO:0007669"/>
    <property type="project" value="UniProtKB-UniRule"/>
</dbReference>
<dbReference type="GO" id="GO:0004526">
    <property type="term" value="F:ribonuclease P activity"/>
    <property type="evidence" value="ECO:0007669"/>
    <property type="project" value="UniProtKB-UniRule"/>
</dbReference>
<dbReference type="InterPro" id="IPR020539">
    <property type="entry name" value="RNase_P_CS"/>
</dbReference>
<keyword evidence="2 7" id="KW-0819">tRNA processing</keyword>
<evidence type="ECO:0000256" key="8">
    <source>
        <dbReference type="NCBIfam" id="TIGR00188"/>
    </source>
</evidence>
<evidence type="ECO:0000256" key="7">
    <source>
        <dbReference type="HAMAP-Rule" id="MF_00227"/>
    </source>
</evidence>
<dbReference type="PANTHER" id="PTHR33992">
    <property type="entry name" value="RIBONUCLEASE P PROTEIN COMPONENT"/>
    <property type="match status" value="1"/>
</dbReference>